<dbReference type="InterPro" id="IPR001881">
    <property type="entry name" value="EGF-like_Ca-bd_dom"/>
</dbReference>
<dbReference type="InterPro" id="IPR000742">
    <property type="entry name" value="EGF"/>
</dbReference>
<comment type="subcellular location">
    <subcellularLocation>
        <location evidence="1">Membrane</location>
        <topology evidence="1">Single-pass type I membrane protein</topology>
    </subcellularLocation>
</comment>
<keyword evidence="8" id="KW-0472">Membrane</keyword>
<dbReference type="GO" id="GO:0009986">
    <property type="term" value="C:cell surface"/>
    <property type="evidence" value="ECO:0007669"/>
    <property type="project" value="TreeGrafter"/>
</dbReference>
<dbReference type="AlphaFoldDB" id="A0A9Q0YL76"/>
<evidence type="ECO:0000259" key="14">
    <source>
        <dbReference type="PROSITE" id="PS50026"/>
    </source>
</evidence>
<keyword evidence="11" id="KW-0325">Glycoprotein</keyword>
<evidence type="ECO:0000256" key="1">
    <source>
        <dbReference type="ARBA" id="ARBA00004479"/>
    </source>
</evidence>
<gene>
    <name evidence="15" type="ORF">HOLleu_35907</name>
</gene>
<dbReference type="PANTHER" id="PTHR24046">
    <property type="entry name" value="SIGNAL PEPTIDE, CUB AND EGF-LIKE DOMAIN-CONTAINING"/>
    <property type="match status" value="1"/>
</dbReference>
<evidence type="ECO:0000256" key="6">
    <source>
        <dbReference type="ARBA" id="ARBA00022737"/>
    </source>
</evidence>
<feature type="domain" description="EGF-like" evidence="14">
    <location>
        <begin position="82"/>
        <end position="122"/>
    </location>
</feature>
<dbReference type="Pfam" id="PF07645">
    <property type="entry name" value="EGF_CA"/>
    <property type="match status" value="1"/>
</dbReference>
<dbReference type="InterPro" id="IPR035914">
    <property type="entry name" value="Sperma_CUB_dom_sf"/>
</dbReference>
<dbReference type="FunFam" id="2.10.25.10:FF:000240">
    <property type="entry name" value="Vitamin K-dependent protein S"/>
    <property type="match status" value="1"/>
</dbReference>
<name>A0A9Q0YL76_HOLLE</name>
<dbReference type="Proteomes" id="UP001152320">
    <property type="component" value="Chromosome 19"/>
</dbReference>
<dbReference type="SMART" id="SM01411">
    <property type="entry name" value="Ephrin_rec_like"/>
    <property type="match status" value="4"/>
</dbReference>
<dbReference type="SMART" id="SM00042">
    <property type="entry name" value="CUB"/>
    <property type="match status" value="1"/>
</dbReference>
<feature type="domain" description="EGF-like" evidence="14">
    <location>
        <begin position="43"/>
        <end position="81"/>
    </location>
</feature>
<evidence type="ECO:0000313" key="15">
    <source>
        <dbReference type="EMBL" id="KAJ8023456.1"/>
    </source>
</evidence>
<dbReference type="FunFam" id="2.10.25.10:FF:000009">
    <property type="entry name" value="Low-density lipoprotein receptor isoform 1"/>
    <property type="match status" value="1"/>
</dbReference>
<dbReference type="InterPro" id="IPR000152">
    <property type="entry name" value="EGF-type_Asp/Asn_hydroxyl_site"/>
</dbReference>
<dbReference type="InterPro" id="IPR011641">
    <property type="entry name" value="Tyr-kin_ephrin_A/B_rcpt-like"/>
</dbReference>
<dbReference type="GO" id="GO:0005615">
    <property type="term" value="C:extracellular space"/>
    <property type="evidence" value="ECO:0007669"/>
    <property type="project" value="TreeGrafter"/>
</dbReference>
<proteinExistence type="predicted"/>
<evidence type="ECO:0000256" key="7">
    <source>
        <dbReference type="ARBA" id="ARBA00022989"/>
    </source>
</evidence>
<dbReference type="InterPro" id="IPR009030">
    <property type="entry name" value="Growth_fac_rcpt_cys_sf"/>
</dbReference>
<comment type="caution">
    <text evidence="15">The sequence shown here is derived from an EMBL/GenBank/DDBJ whole genome shotgun (WGS) entry which is preliminary data.</text>
</comment>
<evidence type="ECO:0000256" key="10">
    <source>
        <dbReference type="ARBA" id="ARBA00023170"/>
    </source>
</evidence>
<keyword evidence="6" id="KW-0677">Repeat</keyword>
<evidence type="ECO:0000256" key="9">
    <source>
        <dbReference type="ARBA" id="ARBA00023157"/>
    </source>
</evidence>
<dbReference type="PROSITE" id="PS50026">
    <property type="entry name" value="EGF_3"/>
    <property type="match status" value="2"/>
</dbReference>
<keyword evidence="4" id="KW-0812">Transmembrane</keyword>
<dbReference type="InterPro" id="IPR052071">
    <property type="entry name" value="SCUB_EGF-like_domain"/>
</dbReference>
<dbReference type="GO" id="GO:0007165">
    <property type="term" value="P:signal transduction"/>
    <property type="evidence" value="ECO:0007669"/>
    <property type="project" value="TreeGrafter"/>
</dbReference>
<reference evidence="15" key="1">
    <citation type="submission" date="2021-10" db="EMBL/GenBank/DDBJ databases">
        <title>Tropical sea cucumber genome reveals ecological adaptation and Cuvierian tubules defense mechanism.</title>
        <authorList>
            <person name="Chen T."/>
        </authorList>
    </citation>
    <scope>NUCLEOTIDE SEQUENCE</scope>
    <source>
        <strain evidence="15">Nanhai2018</strain>
        <tissue evidence="15">Muscle</tissue>
    </source>
</reference>
<dbReference type="CDD" id="cd00041">
    <property type="entry name" value="CUB"/>
    <property type="match status" value="1"/>
</dbReference>
<dbReference type="GO" id="GO:0016020">
    <property type="term" value="C:membrane"/>
    <property type="evidence" value="ECO:0007669"/>
    <property type="project" value="UniProtKB-SubCell"/>
</dbReference>
<dbReference type="InterPro" id="IPR049883">
    <property type="entry name" value="NOTCH1_EGF-like"/>
</dbReference>
<dbReference type="Gene3D" id="2.60.120.290">
    <property type="entry name" value="Spermadhesin, CUB domain"/>
    <property type="match status" value="1"/>
</dbReference>
<dbReference type="PANTHER" id="PTHR24046:SF7">
    <property type="entry name" value="CUB DOMAIN-CONTAINING PROTEIN"/>
    <property type="match status" value="1"/>
</dbReference>
<keyword evidence="5" id="KW-0732">Signal</keyword>
<evidence type="ECO:0000256" key="11">
    <source>
        <dbReference type="ARBA" id="ARBA00023180"/>
    </source>
</evidence>
<evidence type="ECO:0000313" key="16">
    <source>
        <dbReference type="Proteomes" id="UP001152320"/>
    </source>
</evidence>
<evidence type="ECO:0000259" key="13">
    <source>
        <dbReference type="PROSITE" id="PS01180"/>
    </source>
</evidence>
<dbReference type="InterPro" id="IPR018097">
    <property type="entry name" value="EGF_Ca-bd_CS"/>
</dbReference>
<keyword evidence="9 12" id="KW-1015">Disulfide bond</keyword>
<organism evidence="15 16">
    <name type="scientific">Holothuria leucospilota</name>
    <name type="common">Black long sea cucumber</name>
    <name type="synonym">Mertensiothuria leucospilota</name>
    <dbReference type="NCBI Taxonomy" id="206669"/>
    <lineage>
        <taxon>Eukaryota</taxon>
        <taxon>Metazoa</taxon>
        <taxon>Echinodermata</taxon>
        <taxon>Eleutherozoa</taxon>
        <taxon>Echinozoa</taxon>
        <taxon>Holothuroidea</taxon>
        <taxon>Aspidochirotacea</taxon>
        <taxon>Aspidochirotida</taxon>
        <taxon>Holothuriidae</taxon>
        <taxon>Holothuria</taxon>
    </lineage>
</organism>
<accession>A0A9Q0YL76</accession>
<dbReference type="PROSITE" id="PS01180">
    <property type="entry name" value="CUB"/>
    <property type="match status" value="1"/>
</dbReference>
<dbReference type="GO" id="GO:0005509">
    <property type="term" value="F:calcium ion binding"/>
    <property type="evidence" value="ECO:0007669"/>
    <property type="project" value="InterPro"/>
</dbReference>
<dbReference type="EMBL" id="JAIZAY010000019">
    <property type="protein sequence ID" value="KAJ8023456.1"/>
    <property type="molecule type" value="Genomic_DNA"/>
</dbReference>
<feature type="disulfide bond" evidence="12">
    <location>
        <begin position="47"/>
        <end position="57"/>
    </location>
</feature>
<dbReference type="SMART" id="SM00179">
    <property type="entry name" value="EGF_CA"/>
    <property type="match status" value="3"/>
</dbReference>
<feature type="domain" description="CUB" evidence="13">
    <location>
        <begin position="508"/>
        <end position="620"/>
    </location>
</feature>
<dbReference type="Gene3D" id="2.10.50.10">
    <property type="entry name" value="Tumor Necrosis Factor Receptor, subunit A, domain 2"/>
    <property type="match status" value="3"/>
</dbReference>
<dbReference type="Pfam" id="PF14670">
    <property type="entry name" value="FXa_inhibition"/>
    <property type="match status" value="2"/>
</dbReference>
<dbReference type="SUPFAM" id="SSF57184">
    <property type="entry name" value="Growth factor receptor domain"/>
    <property type="match status" value="2"/>
</dbReference>
<dbReference type="Gene3D" id="2.10.25.10">
    <property type="entry name" value="Laminin"/>
    <property type="match status" value="3"/>
</dbReference>
<evidence type="ECO:0000256" key="4">
    <source>
        <dbReference type="ARBA" id="ARBA00022692"/>
    </source>
</evidence>
<keyword evidence="2 12" id="KW-0245">EGF-like domain</keyword>
<sequence>MDTDECQDNNGGCQSLCKNNIGGHECSCAKGFKLQPDGKTCVDVNECAMNDTCDHICINTAGSFQCLCYTGYQAYGITHCGDIDECSINNGSCEHQCINQPGSYQCDCNDGYFLHQNRKDCIASRCPPLREPSKAILSCQQNENEEVCRLQCEENYHFSTLATKRVTYTCSAATHFQWDSDHYNNTLPSCSEKVNAPYFHRKASFSLSANHCQMDTKSRIEQVLYNNIECISDGNCLLHYNLTCNQGQQMRKRSASSTITADFEVVMQPQTPTGNCDVECVTRRSKRKITSTFKKFKRNFKETFTFHEGDVQYVANKRSLNIERIIRSCERGHVIMSNKCIACSVGTYYNSDVDRCLPCPLNYYQDREGQLRCLPCPQSEHSLDIVGAVSTQCGGLCTRGHFSSTGYEPCDPCPSGTYQPDEGHTRCSSCGGGLTTMSEGSIAFAQCMTTMTCAPGTYYDVGKHRCLRCPRGTYQEQSSMNYCIRCPGNTSTDEEGVSDSNQCKDRTCRGQIGGQTGYIQSPNFPGEYPANAECIWHIRAEPGRKIIMVVPEIFLRRQDDCGDQLVMRKTAVQSSTMSFRTCGNVSRPIAFTALTQKLWIQFKSDSTNSAGGFRIHYATYLEDYEELIKDIVADGRLYESDLHQEILKDKETLTALLEVIADPELYFERYSQNEHSTLIPQSFYKLLHNKVTRFFNLAE</sequence>
<evidence type="ECO:0000256" key="5">
    <source>
        <dbReference type="ARBA" id="ARBA00022729"/>
    </source>
</evidence>
<dbReference type="CDD" id="cd00054">
    <property type="entry name" value="EGF_CA"/>
    <property type="match status" value="2"/>
</dbReference>
<dbReference type="OrthoDB" id="4062651at2759"/>
<evidence type="ECO:0000256" key="12">
    <source>
        <dbReference type="PROSITE-ProRule" id="PRU00076"/>
    </source>
</evidence>
<dbReference type="Pfam" id="PF07699">
    <property type="entry name" value="Ephrin_rec_like"/>
    <property type="match status" value="3"/>
</dbReference>
<protein>
    <submittedName>
        <fullName evidence="15">Signal peptide, CUB and EGF-like domain-containing protein 1</fullName>
    </submittedName>
</protein>
<keyword evidence="7" id="KW-1133">Transmembrane helix</keyword>
<keyword evidence="10" id="KW-0675">Receptor</keyword>
<evidence type="ECO:0000256" key="8">
    <source>
        <dbReference type="ARBA" id="ARBA00023136"/>
    </source>
</evidence>
<dbReference type="FunFam" id="2.60.120.290:FF:000002">
    <property type="entry name" value="Signal peptide, CUB domain and EGF-like domain-containing 2"/>
    <property type="match status" value="1"/>
</dbReference>
<dbReference type="SUPFAM" id="SSF49854">
    <property type="entry name" value="Spermadhesin, CUB domain"/>
    <property type="match status" value="1"/>
</dbReference>
<keyword evidence="3" id="KW-0254">Endocytosis</keyword>
<dbReference type="InterPro" id="IPR000859">
    <property type="entry name" value="CUB_dom"/>
</dbReference>
<keyword evidence="16" id="KW-1185">Reference proteome</keyword>
<evidence type="ECO:0000256" key="2">
    <source>
        <dbReference type="ARBA" id="ARBA00022536"/>
    </source>
</evidence>
<dbReference type="PROSITE" id="PS00010">
    <property type="entry name" value="ASX_HYDROXYL"/>
    <property type="match status" value="2"/>
</dbReference>
<comment type="caution">
    <text evidence="12">Lacks conserved residue(s) required for the propagation of feature annotation.</text>
</comment>
<dbReference type="PROSITE" id="PS01186">
    <property type="entry name" value="EGF_2"/>
    <property type="match status" value="3"/>
</dbReference>
<dbReference type="PRINTS" id="PR00907">
    <property type="entry name" value="THRMBOMODULN"/>
</dbReference>
<dbReference type="GO" id="GO:0006897">
    <property type="term" value="P:endocytosis"/>
    <property type="evidence" value="ECO:0007669"/>
    <property type="project" value="UniProtKB-KW"/>
</dbReference>
<dbReference type="Pfam" id="PF00431">
    <property type="entry name" value="CUB"/>
    <property type="match status" value="1"/>
</dbReference>
<dbReference type="PROSITE" id="PS01187">
    <property type="entry name" value="EGF_CA"/>
    <property type="match status" value="1"/>
</dbReference>
<dbReference type="SMART" id="SM00181">
    <property type="entry name" value="EGF"/>
    <property type="match status" value="4"/>
</dbReference>
<evidence type="ECO:0000256" key="3">
    <source>
        <dbReference type="ARBA" id="ARBA00022583"/>
    </source>
</evidence>